<dbReference type="OrthoDB" id="3439489at2759"/>
<dbReference type="GO" id="GO:0004867">
    <property type="term" value="F:serine-type endopeptidase inhibitor activity"/>
    <property type="evidence" value="ECO:0007669"/>
    <property type="project" value="InterPro"/>
</dbReference>
<dbReference type="CDD" id="cd23428">
    <property type="entry name" value="beta-trefoil_Ricin_SPI"/>
    <property type="match status" value="1"/>
</dbReference>
<accession>A0A8H5FZK0</accession>
<dbReference type="EMBL" id="JAACJN010000263">
    <property type="protein sequence ID" value="KAF5354433.1"/>
    <property type="molecule type" value="Genomic_DNA"/>
</dbReference>
<dbReference type="Proteomes" id="UP000518752">
    <property type="component" value="Unassembled WGS sequence"/>
</dbReference>
<name>A0A8H5FZK0_9AGAR</name>
<dbReference type="Gene3D" id="2.80.10.50">
    <property type="match status" value="1"/>
</dbReference>
<proteinExistence type="predicted"/>
<organism evidence="1 2">
    <name type="scientific">Collybiopsis confluens</name>
    <dbReference type="NCBI Taxonomy" id="2823264"/>
    <lineage>
        <taxon>Eukaryota</taxon>
        <taxon>Fungi</taxon>
        <taxon>Dikarya</taxon>
        <taxon>Basidiomycota</taxon>
        <taxon>Agaricomycotina</taxon>
        <taxon>Agaricomycetes</taxon>
        <taxon>Agaricomycetidae</taxon>
        <taxon>Agaricales</taxon>
        <taxon>Marasmiineae</taxon>
        <taxon>Omphalotaceae</taxon>
        <taxon>Collybiopsis</taxon>
    </lineage>
</organism>
<evidence type="ECO:0008006" key="3">
    <source>
        <dbReference type="Google" id="ProtNLM"/>
    </source>
</evidence>
<sequence length="157" mass="17490">MNTLSDGAYYIRNRGFPVTRNKIEDSSLNPKPVFTLPKGSEELVWNIEHHGNGFFLKNGRDPTGVIERNGTELVFAILQPNPDEKPTEWNLIKHIPPSAPHTAQYLIISADDVAKGWVSSEPGTPSEETQIQFKVLIVGKSDPPTYPLNQLFEIVPA</sequence>
<gene>
    <name evidence="1" type="ORF">D9757_014721</name>
</gene>
<evidence type="ECO:0000313" key="2">
    <source>
        <dbReference type="Proteomes" id="UP000518752"/>
    </source>
</evidence>
<keyword evidence="2" id="KW-1185">Reference proteome</keyword>
<dbReference type="AlphaFoldDB" id="A0A8H5FZK0"/>
<protein>
    <recommendedName>
        <fullName evidence="3">Serine protease inhibitor</fullName>
    </recommendedName>
</protein>
<reference evidence="1 2" key="1">
    <citation type="journal article" date="2020" name="ISME J.">
        <title>Uncovering the hidden diversity of litter-decomposition mechanisms in mushroom-forming fungi.</title>
        <authorList>
            <person name="Floudas D."/>
            <person name="Bentzer J."/>
            <person name="Ahren D."/>
            <person name="Johansson T."/>
            <person name="Persson P."/>
            <person name="Tunlid A."/>
        </authorList>
    </citation>
    <scope>NUCLEOTIDE SEQUENCE [LARGE SCALE GENOMIC DNA]</scope>
    <source>
        <strain evidence="1 2">CBS 406.79</strain>
    </source>
</reference>
<evidence type="ECO:0000313" key="1">
    <source>
        <dbReference type="EMBL" id="KAF5354433.1"/>
    </source>
</evidence>
<comment type="caution">
    <text evidence="1">The sequence shown here is derived from an EMBL/GenBank/DDBJ whole genome shotgun (WGS) entry which is preliminary data.</text>
</comment>
<dbReference type="InterPro" id="IPR031755">
    <property type="entry name" value="Inhibitor_I66"/>
</dbReference>
<dbReference type="Pfam" id="PF16850">
    <property type="entry name" value="Inhibitor_I66"/>
    <property type="match status" value="1"/>
</dbReference>